<dbReference type="GO" id="GO:0009881">
    <property type="term" value="F:photoreceptor activity"/>
    <property type="evidence" value="ECO:0007669"/>
    <property type="project" value="UniProtKB-KW"/>
</dbReference>
<evidence type="ECO:0000256" key="11">
    <source>
        <dbReference type="SAM" id="MobiDB-lite"/>
    </source>
</evidence>
<keyword evidence="4" id="KW-0716">Sensory transduction</keyword>
<feature type="region of interest" description="Disordered" evidence="11">
    <location>
        <begin position="290"/>
        <end position="341"/>
    </location>
</feature>
<dbReference type="Gene3D" id="1.20.1070.10">
    <property type="entry name" value="Rhodopsin 7-helix transmembrane proteins"/>
    <property type="match status" value="1"/>
</dbReference>
<evidence type="ECO:0000256" key="3">
    <source>
        <dbReference type="ARBA" id="ARBA00022543"/>
    </source>
</evidence>
<keyword evidence="6" id="KW-0681">Retinal protein</keyword>
<dbReference type="OrthoDB" id="536545at2759"/>
<evidence type="ECO:0000256" key="7">
    <source>
        <dbReference type="ARBA" id="ARBA00022989"/>
    </source>
</evidence>
<dbReference type="PROSITE" id="PS00950">
    <property type="entry name" value="BACTERIAL_OPSIN_1"/>
    <property type="match status" value="1"/>
</dbReference>
<feature type="transmembrane region" description="Helical" evidence="12">
    <location>
        <begin position="159"/>
        <end position="179"/>
    </location>
</feature>
<feature type="compositionally biased region" description="Low complexity" evidence="11">
    <location>
        <begin position="300"/>
        <end position="318"/>
    </location>
</feature>
<dbReference type="GO" id="GO:0005783">
    <property type="term" value="C:endoplasmic reticulum"/>
    <property type="evidence" value="ECO:0007669"/>
    <property type="project" value="TreeGrafter"/>
</dbReference>
<evidence type="ECO:0000256" key="12">
    <source>
        <dbReference type="SAM" id="Phobius"/>
    </source>
</evidence>
<keyword evidence="9 12" id="KW-0472">Membrane</keyword>
<dbReference type="InterPro" id="IPR018229">
    <property type="entry name" value="Rhodopsin_retinal_BS"/>
</dbReference>
<dbReference type="eggNOG" id="ENOG502QQVQ">
    <property type="taxonomic scope" value="Eukaryota"/>
</dbReference>
<dbReference type="PANTHER" id="PTHR28286">
    <property type="match status" value="1"/>
</dbReference>
<evidence type="ECO:0000313" key="14">
    <source>
        <dbReference type="Proteomes" id="UP000013776"/>
    </source>
</evidence>
<keyword evidence="5 12" id="KW-0812">Transmembrane</keyword>
<dbReference type="AlphaFoldDB" id="R4X8C7"/>
<dbReference type="InterPro" id="IPR043476">
    <property type="entry name" value="Yro2-like_7TM"/>
</dbReference>
<evidence type="ECO:0000256" key="9">
    <source>
        <dbReference type="ARBA" id="ARBA00023136"/>
    </source>
</evidence>
<evidence type="ECO:0000256" key="8">
    <source>
        <dbReference type="ARBA" id="ARBA00022991"/>
    </source>
</evidence>
<evidence type="ECO:0000256" key="5">
    <source>
        <dbReference type="ARBA" id="ARBA00022692"/>
    </source>
</evidence>
<sequence length="341" mass="37338">MSSLFEKRNTAVATNYRGPTNSIVINEAGSDWYWAVFSVMAASAIVFSVMAAMTPRGERVFHYLTIAIVSVASVAYFTMAADLGSVAIISEFANYSSLPTRQVFYARYIDWVITTPLLLTDLMLLAGLPWSTIIFTIVMDEVMVLTGLFGAITPSSYKWGYFTFGMVAYFFVAWVLIVEARKNAHRLGSDVHRLYIGIAIWTATLWTLYPVAWGLSEGGNVTSSDGEAIFYGVLDLLAKPVFGLWILLGHKGIGMDRLGLVEGRNYLGEGTTGTQREKDVVLGDRHHRDVEANHTHNHHNTTTTTNTTPTTTSTTAAAPVSNNVPTGRVAPPIVESAHRTA</sequence>
<feature type="transmembrane region" description="Helical" evidence="12">
    <location>
        <begin position="229"/>
        <end position="248"/>
    </location>
</feature>
<evidence type="ECO:0000313" key="13">
    <source>
        <dbReference type="EMBL" id="CCG81813.1"/>
    </source>
</evidence>
<dbReference type="Proteomes" id="UP000013776">
    <property type="component" value="Unassembled WGS sequence"/>
</dbReference>
<evidence type="ECO:0000256" key="2">
    <source>
        <dbReference type="ARBA" id="ARBA00008130"/>
    </source>
</evidence>
<dbReference type="CDD" id="cd15239">
    <property type="entry name" value="7tm_YRO2_fungal-like"/>
    <property type="match status" value="1"/>
</dbReference>
<dbReference type="InterPro" id="IPR001425">
    <property type="entry name" value="Arc/bac/fun_rhodopsins"/>
</dbReference>
<dbReference type="EMBL" id="CAHR02000060">
    <property type="protein sequence ID" value="CCG81813.1"/>
    <property type="molecule type" value="Genomic_DNA"/>
</dbReference>
<dbReference type="PRINTS" id="PR00251">
    <property type="entry name" value="BACTRLOPSIN"/>
</dbReference>
<evidence type="ECO:0000256" key="10">
    <source>
        <dbReference type="ARBA" id="ARBA00023170"/>
    </source>
</evidence>
<dbReference type="PROSITE" id="PS00327">
    <property type="entry name" value="BACTERIAL_OPSIN_RET"/>
    <property type="match status" value="1"/>
</dbReference>
<reference evidence="13 14" key="1">
    <citation type="journal article" date="2013" name="MBio">
        <title>Genome sequencing of the plant pathogen Taphrina deformans, the causal agent of peach leaf curl.</title>
        <authorList>
            <person name="Cisse O.H."/>
            <person name="Almeida J.M.G.C.F."/>
            <person name="Fonseca A."/>
            <person name="Kumar A.A."/>
            <person name="Salojaervi J."/>
            <person name="Overmyer K."/>
            <person name="Hauser P.M."/>
            <person name="Pagni M."/>
        </authorList>
    </citation>
    <scope>NUCLEOTIDE SEQUENCE [LARGE SCALE GENOMIC DNA]</scope>
    <source>
        <strain evidence="14">PYCC 5710 / ATCC 11124 / CBS 356.35 / IMI 108563 / JCM 9778 / NBRC 8474</strain>
    </source>
</reference>
<keyword evidence="14" id="KW-1185">Reference proteome</keyword>
<dbReference type="Pfam" id="PF01036">
    <property type="entry name" value="Bac_rhodopsin"/>
    <property type="match status" value="1"/>
</dbReference>
<protein>
    <submittedName>
        <fullName evidence="13">Opsin-1</fullName>
    </submittedName>
</protein>
<feature type="transmembrane region" description="Helical" evidence="12">
    <location>
        <begin position="191"/>
        <end position="209"/>
    </location>
</feature>
<evidence type="ECO:0000256" key="1">
    <source>
        <dbReference type="ARBA" id="ARBA00004141"/>
    </source>
</evidence>
<comment type="similarity">
    <text evidence="2">Belongs to the archaeal/bacterial/fungal opsin family.</text>
</comment>
<proteinExistence type="inferred from homology"/>
<dbReference type="SMART" id="SM01021">
    <property type="entry name" value="Bac_rhodopsin"/>
    <property type="match status" value="1"/>
</dbReference>
<feature type="transmembrane region" description="Helical" evidence="12">
    <location>
        <begin position="60"/>
        <end position="88"/>
    </location>
</feature>
<dbReference type="VEuPathDB" id="FungiDB:TAPDE_001673"/>
<dbReference type="FunFam" id="1.20.1070.10:FF:000160">
    <property type="entry name" value="Related to Opsin-1"/>
    <property type="match status" value="1"/>
</dbReference>
<keyword evidence="7 12" id="KW-1133">Transmembrane helix</keyword>
<comment type="caution">
    <text evidence="13">The sequence shown here is derived from an EMBL/GenBank/DDBJ whole genome shotgun (WGS) entry which is preliminary data.</text>
</comment>
<keyword evidence="8" id="KW-0157">Chromophore</keyword>
<evidence type="ECO:0000256" key="6">
    <source>
        <dbReference type="ARBA" id="ARBA00022925"/>
    </source>
</evidence>
<comment type="subcellular location">
    <subcellularLocation>
        <location evidence="1">Membrane</location>
        <topology evidence="1">Multi-pass membrane protein</topology>
    </subcellularLocation>
</comment>
<name>R4X8C7_TAPDE</name>
<dbReference type="GO" id="GO:0005216">
    <property type="term" value="F:monoatomic ion channel activity"/>
    <property type="evidence" value="ECO:0007669"/>
    <property type="project" value="InterPro"/>
</dbReference>
<dbReference type="GO" id="GO:0007602">
    <property type="term" value="P:phototransduction"/>
    <property type="evidence" value="ECO:0007669"/>
    <property type="project" value="UniProtKB-KW"/>
</dbReference>
<gene>
    <name evidence="13" type="ORF">TAPDE_001673</name>
</gene>
<keyword evidence="3" id="KW-0600">Photoreceptor protein</keyword>
<accession>R4X8C7</accession>
<organism evidence="13 14">
    <name type="scientific">Taphrina deformans (strain PYCC 5710 / ATCC 11124 / CBS 356.35 / IMI 108563 / JCM 9778 / NBRC 8474)</name>
    <name type="common">Peach leaf curl fungus</name>
    <name type="synonym">Lalaria deformans</name>
    <dbReference type="NCBI Taxonomy" id="1097556"/>
    <lineage>
        <taxon>Eukaryota</taxon>
        <taxon>Fungi</taxon>
        <taxon>Dikarya</taxon>
        <taxon>Ascomycota</taxon>
        <taxon>Taphrinomycotina</taxon>
        <taxon>Taphrinomycetes</taxon>
        <taxon>Taphrinales</taxon>
        <taxon>Taphrinaceae</taxon>
        <taxon>Taphrina</taxon>
    </lineage>
</organism>
<dbReference type="GO" id="GO:0005886">
    <property type="term" value="C:plasma membrane"/>
    <property type="evidence" value="ECO:0007669"/>
    <property type="project" value="TreeGrafter"/>
</dbReference>
<dbReference type="PANTHER" id="PTHR28286:SF1">
    <property type="entry name" value="30 KDA HEAT SHOCK PROTEIN-RELATED"/>
    <property type="match status" value="1"/>
</dbReference>
<keyword evidence="10" id="KW-0675">Receptor</keyword>
<feature type="transmembrane region" description="Helical" evidence="12">
    <location>
        <begin position="32"/>
        <end position="53"/>
    </location>
</feature>
<dbReference type="SUPFAM" id="SSF81321">
    <property type="entry name" value="Family A G protein-coupled receptor-like"/>
    <property type="match status" value="1"/>
</dbReference>
<evidence type="ECO:0000256" key="4">
    <source>
        <dbReference type="ARBA" id="ARBA00022606"/>
    </source>
</evidence>